<comment type="caution">
    <text evidence="19">The sequence shown here is derived from an EMBL/GenBank/DDBJ whole genome shotgun (WGS) entry which is preliminary data.</text>
</comment>
<dbReference type="Pfam" id="PF03144">
    <property type="entry name" value="GTP_EFTU_D2"/>
    <property type="match status" value="1"/>
</dbReference>
<dbReference type="GO" id="GO:0003747">
    <property type="term" value="F:translation release factor activity"/>
    <property type="evidence" value="ECO:0007669"/>
    <property type="project" value="InterPro"/>
</dbReference>
<evidence type="ECO:0000256" key="12">
    <source>
        <dbReference type="ARBA" id="ARBA00029585"/>
    </source>
</evidence>
<feature type="compositionally biased region" description="Polar residues" evidence="17">
    <location>
        <begin position="56"/>
        <end position="73"/>
    </location>
</feature>
<proteinExistence type="inferred from homology"/>
<keyword evidence="20" id="KW-1185">Reference proteome</keyword>
<evidence type="ECO:0000256" key="2">
    <source>
        <dbReference type="ARBA" id="ARBA00007249"/>
    </source>
</evidence>
<dbReference type="PRINTS" id="PR01343">
    <property type="entry name" value="YEASTERF"/>
</dbReference>
<accession>A0A8J2W6P0</accession>
<keyword evidence="10" id="KW-0342">GTP-binding</keyword>
<dbReference type="CDD" id="cd04089">
    <property type="entry name" value="eRF3_II"/>
    <property type="match status" value="1"/>
</dbReference>
<evidence type="ECO:0000259" key="18">
    <source>
        <dbReference type="PROSITE" id="PS51722"/>
    </source>
</evidence>
<evidence type="ECO:0000313" key="19">
    <source>
        <dbReference type="EMBL" id="CAH0107349.1"/>
    </source>
</evidence>
<gene>
    <name evidence="19" type="ORF">DGAL_LOCUS10641</name>
</gene>
<dbReference type="InterPro" id="IPR009001">
    <property type="entry name" value="Transl_elong_EF1A/Init_IF2_C"/>
</dbReference>
<organism evidence="19 20">
    <name type="scientific">Daphnia galeata</name>
    <dbReference type="NCBI Taxonomy" id="27404"/>
    <lineage>
        <taxon>Eukaryota</taxon>
        <taxon>Metazoa</taxon>
        <taxon>Ecdysozoa</taxon>
        <taxon>Arthropoda</taxon>
        <taxon>Crustacea</taxon>
        <taxon>Branchiopoda</taxon>
        <taxon>Diplostraca</taxon>
        <taxon>Cladocera</taxon>
        <taxon>Anomopoda</taxon>
        <taxon>Daphniidae</taxon>
        <taxon>Daphnia</taxon>
    </lineage>
</organism>
<evidence type="ECO:0000256" key="10">
    <source>
        <dbReference type="ARBA" id="ARBA00023134"/>
    </source>
</evidence>
<keyword evidence="9" id="KW-0648">Protein biosynthesis</keyword>
<dbReference type="InterPro" id="IPR050100">
    <property type="entry name" value="TRAFAC_GTPase_members"/>
</dbReference>
<keyword evidence="8" id="KW-0378">Hydrolase</keyword>
<keyword evidence="11" id="KW-0866">Nonsense-mediated mRNA decay</keyword>
<dbReference type="FunFam" id="3.40.50.300:FF:000270">
    <property type="entry name" value="Eukaryotic peptide chain release factor GTP-binding subunit ERF3A"/>
    <property type="match status" value="1"/>
</dbReference>
<evidence type="ECO:0000256" key="16">
    <source>
        <dbReference type="ARBA" id="ARBA00049117"/>
    </source>
</evidence>
<dbReference type="PROSITE" id="PS00301">
    <property type="entry name" value="G_TR_1"/>
    <property type="match status" value="1"/>
</dbReference>
<feature type="domain" description="Tr-type G" evidence="18">
    <location>
        <begin position="159"/>
        <end position="387"/>
    </location>
</feature>
<dbReference type="PRINTS" id="PR00315">
    <property type="entry name" value="ELONGATNFCT"/>
</dbReference>
<name>A0A8J2W6P0_9CRUS</name>
<dbReference type="InterPro" id="IPR031157">
    <property type="entry name" value="G_TR_CS"/>
</dbReference>
<evidence type="ECO:0000256" key="6">
    <source>
        <dbReference type="ARBA" id="ARBA00022737"/>
    </source>
</evidence>
<dbReference type="CDD" id="cd01883">
    <property type="entry name" value="EF1_alpha"/>
    <property type="match status" value="1"/>
</dbReference>
<dbReference type="PANTHER" id="PTHR23115">
    <property type="entry name" value="TRANSLATION FACTOR"/>
    <property type="match status" value="1"/>
</dbReference>
<dbReference type="GO" id="GO:0000288">
    <property type="term" value="P:nuclear-transcribed mRNA catabolic process, deadenylation-dependent decay"/>
    <property type="evidence" value="ECO:0007669"/>
    <property type="project" value="InterPro"/>
</dbReference>
<protein>
    <recommendedName>
        <fullName evidence="3">Eukaryotic peptide chain release factor GTP-binding subunit</fullName>
    </recommendedName>
    <alternativeName>
        <fullName evidence="15">ERF-3</fullName>
    </alternativeName>
    <alternativeName>
        <fullName evidence="14">ERF2</fullName>
    </alternativeName>
    <alternativeName>
        <fullName evidence="12">Polypeptide release factor 3</fullName>
    </alternativeName>
    <alternativeName>
        <fullName evidence="13">Translation release factor 3</fullName>
    </alternativeName>
</protein>
<evidence type="ECO:0000256" key="5">
    <source>
        <dbReference type="ARBA" id="ARBA00022553"/>
    </source>
</evidence>
<evidence type="ECO:0000256" key="14">
    <source>
        <dbReference type="ARBA" id="ARBA00030845"/>
    </source>
</evidence>
<dbReference type="FunFam" id="2.40.30.10:FF:000024">
    <property type="entry name" value="Eukaryotic peptide chain release factor GTP-binding subunit ERF3A"/>
    <property type="match status" value="1"/>
</dbReference>
<dbReference type="CDD" id="cd03704">
    <property type="entry name" value="eRF3_C_III"/>
    <property type="match status" value="1"/>
</dbReference>
<feature type="region of interest" description="Disordered" evidence="17">
    <location>
        <begin position="44"/>
        <end position="140"/>
    </location>
</feature>
<dbReference type="InterPro" id="IPR004161">
    <property type="entry name" value="EFTu-like_2"/>
</dbReference>
<evidence type="ECO:0000313" key="20">
    <source>
        <dbReference type="Proteomes" id="UP000789390"/>
    </source>
</evidence>
<feature type="compositionally biased region" description="Basic and acidic residues" evidence="17">
    <location>
        <begin position="86"/>
        <end position="100"/>
    </location>
</feature>
<evidence type="ECO:0000256" key="13">
    <source>
        <dbReference type="ARBA" id="ARBA00030210"/>
    </source>
</evidence>
<dbReference type="Gene3D" id="2.40.30.10">
    <property type="entry name" value="Translation factors"/>
    <property type="match status" value="2"/>
</dbReference>
<keyword evidence="5" id="KW-0597">Phosphoprotein</keyword>
<evidence type="ECO:0000256" key="7">
    <source>
        <dbReference type="ARBA" id="ARBA00022741"/>
    </source>
</evidence>
<dbReference type="InterPro" id="IPR054696">
    <property type="entry name" value="GTP-eEF1A_C"/>
</dbReference>
<evidence type="ECO:0000256" key="11">
    <source>
        <dbReference type="ARBA" id="ARBA00023161"/>
    </source>
</evidence>
<dbReference type="InterPro" id="IPR000795">
    <property type="entry name" value="T_Tr_GTP-bd_dom"/>
</dbReference>
<evidence type="ECO:0000256" key="15">
    <source>
        <dbReference type="ARBA" id="ARBA00031881"/>
    </source>
</evidence>
<dbReference type="EMBL" id="CAKKLH010000268">
    <property type="protein sequence ID" value="CAH0107349.1"/>
    <property type="molecule type" value="Genomic_DNA"/>
</dbReference>
<dbReference type="SUPFAM" id="SSF50447">
    <property type="entry name" value="Translation proteins"/>
    <property type="match status" value="1"/>
</dbReference>
<dbReference type="Proteomes" id="UP000789390">
    <property type="component" value="Unassembled WGS sequence"/>
</dbReference>
<keyword evidence="6" id="KW-0677">Repeat</keyword>
<keyword evidence="4" id="KW-0963">Cytoplasm</keyword>
<dbReference type="SUPFAM" id="SSF50465">
    <property type="entry name" value="EF-Tu/eEF-1alpha/eIF2-gamma C-terminal domain"/>
    <property type="match status" value="1"/>
</dbReference>
<dbReference type="OrthoDB" id="342024at2759"/>
<dbReference type="InterPro" id="IPR003285">
    <property type="entry name" value="Sup35"/>
</dbReference>
<keyword evidence="7" id="KW-0547">Nucleotide-binding</keyword>
<dbReference type="AlphaFoldDB" id="A0A8J2W6P0"/>
<evidence type="ECO:0000256" key="4">
    <source>
        <dbReference type="ARBA" id="ARBA00022490"/>
    </source>
</evidence>
<evidence type="ECO:0000256" key="8">
    <source>
        <dbReference type="ARBA" id="ARBA00022801"/>
    </source>
</evidence>
<evidence type="ECO:0000256" key="9">
    <source>
        <dbReference type="ARBA" id="ARBA00022917"/>
    </source>
</evidence>
<dbReference type="GO" id="GO:0005525">
    <property type="term" value="F:GTP binding"/>
    <property type="evidence" value="ECO:0007669"/>
    <property type="project" value="UniProtKB-KW"/>
</dbReference>
<evidence type="ECO:0000256" key="1">
    <source>
        <dbReference type="ARBA" id="ARBA00004496"/>
    </source>
</evidence>
<reference evidence="19" key="1">
    <citation type="submission" date="2021-11" db="EMBL/GenBank/DDBJ databases">
        <authorList>
            <person name="Schell T."/>
        </authorList>
    </citation>
    <scope>NUCLEOTIDE SEQUENCE</scope>
    <source>
        <strain evidence="19">M5</strain>
    </source>
</reference>
<comment type="similarity">
    <text evidence="2">Belongs to the TRAFAC class translation factor GTPase superfamily. Classic translation factor GTPase family. EF-Tu/EF-1A subfamily.</text>
</comment>
<dbReference type="Pfam" id="PF22594">
    <property type="entry name" value="GTP-eEF1A_C"/>
    <property type="match status" value="1"/>
</dbReference>
<dbReference type="InterPro" id="IPR009000">
    <property type="entry name" value="Transl_B-barrel_sf"/>
</dbReference>
<dbReference type="PROSITE" id="PS51722">
    <property type="entry name" value="G_TR_2"/>
    <property type="match status" value="1"/>
</dbReference>
<dbReference type="InterPro" id="IPR027417">
    <property type="entry name" value="P-loop_NTPase"/>
</dbReference>
<sequence>MENESLQFSGLNLNVNAPTFVPNINAAAFVPTFLARPEPAACEAPLMPPKPAMDTAESSPTTDAPLSTSDASPNNPPVDSWEDEADKQHAEDLKVNKVSEQEVNGVGGEGNAIVHDNDEEKDVEDPEAESDGEGAADVEAAPKIKKKIVKGPAENKSKKEHINVVFIGHVDAGKSTIGGQIMFLTGMVDKRTLEKYEKEAREKNRESWYLSWALDTNLEEREKGKTVEVGHASFETEKKHFTILDAPGHKSFVPNMISGASQADLAVLVISARKGEFETGFEKGGQTREHAMLAKTAGVKHLVVLINKMDDPTVNWDEERYNECKEKLLPYLKKLGFNPQKDLTFMPCSGLTGAGLKEPVDSKACPWYTGLPFIPLLDEMPPLMRYVDRPFIMPIVDKYKDMGTVVLGKVEAGEARKGQTLLVLPNKTPVVVDQLWSDEDEVTIVGPGENVKIKLKGVEEEDISSGFVLCDPNNSCKTGRIFDAQVVILEHKSIICAGYSAVCHIHTVAEEVSVKALICLVDKKTNEKSKVRPRFVKQDQIAIMRLEAAGVICMEPFKDFPQMGRFTLRDEGRTIAIGKVLKVIE</sequence>
<evidence type="ECO:0000256" key="17">
    <source>
        <dbReference type="SAM" id="MobiDB-lite"/>
    </source>
</evidence>
<evidence type="ECO:0000256" key="3">
    <source>
        <dbReference type="ARBA" id="ARBA00015765"/>
    </source>
</evidence>
<comment type="catalytic activity">
    <reaction evidence="16">
        <text>GTP + H2O = GDP + phosphate + H(+)</text>
        <dbReference type="Rhea" id="RHEA:19669"/>
        <dbReference type="ChEBI" id="CHEBI:15377"/>
        <dbReference type="ChEBI" id="CHEBI:15378"/>
        <dbReference type="ChEBI" id="CHEBI:37565"/>
        <dbReference type="ChEBI" id="CHEBI:43474"/>
        <dbReference type="ChEBI" id="CHEBI:58189"/>
    </reaction>
    <physiologicalReaction direction="left-to-right" evidence="16">
        <dbReference type="Rhea" id="RHEA:19670"/>
    </physiologicalReaction>
</comment>
<dbReference type="GO" id="GO:0003924">
    <property type="term" value="F:GTPase activity"/>
    <property type="evidence" value="ECO:0007669"/>
    <property type="project" value="InterPro"/>
</dbReference>
<dbReference type="FunFam" id="2.40.30.10:FF:000017">
    <property type="entry name" value="Eukaryotic peptide chain release factor GTP-binding subunit"/>
    <property type="match status" value="1"/>
</dbReference>
<dbReference type="GO" id="GO:0005829">
    <property type="term" value="C:cytosol"/>
    <property type="evidence" value="ECO:0007669"/>
    <property type="project" value="UniProtKB-ARBA"/>
</dbReference>
<dbReference type="Pfam" id="PF00009">
    <property type="entry name" value="GTP_EFTU"/>
    <property type="match status" value="1"/>
</dbReference>
<dbReference type="SUPFAM" id="SSF52540">
    <property type="entry name" value="P-loop containing nucleoside triphosphate hydrolases"/>
    <property type="match status" value="1"/>
</dbReference>
<feature type="compositionally biased region" description="Acidic residues" evidence="17">
    <location>
        <begin position="117"/>
        <end position="136"/>
    </location>
</feature>
<dbReference type="GO" id="GO:0000184">
    <property type="term" value="P:nuclear-transcribed mRNA catabolic process, nonsense-mediated decay"/>
    <property type="evidence" value="ECO:0007669"/>
    <property type="project" value="UniProtKB-KW"/>
</dbReference>
<dbReference type="Gene3D" id="3.40.50.300">
    <property type="entry name" value="P-loop containing nucleotide triphosphate hydrolases"/>
    <property type="match status" value="1"/>
</dbReference>
<comment type="subcellular location">
    <subcellularLocation>
        <location evidence="1">Cytoplasm</location>
    </subcellularLocation>
</comment>